<evidence type="ECO:0000313" key="2">
    <source>
        <dbReference type="Proteomes" id="UP000683246"/>
    </source>
</evidence>
<gene>
    <name evidence="1" type="ORF">HZI73_24155</name>
</gene>
<evidence type="ECO:0000313" key="1">
    <source>
        <dbReference type="EMBL" id="QUI25199.1"/>
    </source>
</evidence>
<dbReference type="Gene3D" id="1.20.1260.120">
    <property type="entry name" value="Protein of unknown function DUF2935"/>
    <property type="match status" value="2"/>
</dbReference>
<dbReference type="RefSeq" id="WP_212695898.1">
    <property type="nucleotide sequence ID" value="NZ_CP058649.1"/>
</dbReference>
<accession>A0A8J8SJ76</accession>
<name>A0A8J8SJ76_9FIRM</name>
<keyword evidence="2" id="KW-1185">Reference proteome</keyword>
<dbReference type="Proteomes" id="UP000683246">
    <property type="component" value="Chromosome"/>
</dbReference>
<sequence>MDMFDCGIYSFVNSITIETIRFWAKNSYEHIEVLLNSAEPNGAILQKSFEDEMKRLFTSFQSIYNDLGEVKRDTNVYYMVKRFLSVNDHLIALLERLKFEGYNGFPILYEATYHFLYEQMYVKEIFKPLMYTRDVHPQDVVMHASFRRMGLGTNPLQCIYGQIYFWSMIGAEHPSLVMNVAPDEMKQLPKSTVKEFKHITNRFNNVAYALSSIYPKLNNQNLLAVLEDLRVLNRDFLNFLSNFKNNPQYLPPFLKRQLPELFFGVLEHIIDEHQYVEGLVKKIMKSQYGQDV</sequence>
<dbReference type="KEGG" id="vpy:HZI73_24155"/>
<protein>
    <submittedName>
        <fullName evidence="1">Uncharacterized protein</fullName>
    </submittedName>
</protein>
<dbReference type="AlphaFoldDB" id="A0A8J8SJ76"/>
<reference evidence="1" key="1">
    <citation type="submission" date="2020-07" db="EMBL/GenBank/DDBJ databases">
        <title>Vallitalea pronyensis genome.</title>
        <authorList>
            <person name="Postec A."/>
        </authorList>
    </citation>
    <scope>NUCLEOTIDE SEQUENCE</scope>
    <source>
        <strain evidence="1">FatNI3</strain>
    </source>
</reference>
<proteinExistence type="predicted"/>
<dbReference type="EMBL" id="CP058649">
    <property type="protein sequence ID" value="QUI25199.1"/>
    <property type="molecule type" value="Genomic_DNA"/>
</dbReference>
<organism evidence="1 2">
    <name type="scientific">Vallitalea pronyensis</name>
    <dbReference type="NCBI Taxonomy" id="1348613"/>
    <lineage>
        <taxon>Bacteria</taxon>
        <taxon>Bacillati</taxon>
        <taxon>Bacillota</taxon>
        <taxon>Clostridia</taxon>
        <taxon>Lachnospirales</taxon>
        <taxon>Vallitaleaceae</taxon>
        <taxon>Vallitalea</taxon>
    </lineage>
</organism>